<evidence type="ECO:0000259" key="1">
    <source>
        <dbReference type="Pfam" id="PF01261"/>
    </source>
</evidence>
<dbReference type="InterPro" id="IPR013022">
    <property type="entry name" value="Xyl_isomerase-like_TIM-brl"/>
</dbReference>
<dbReference type="Pfam" id="PF01261">
    <property type="entry name" value="AP_endonuc_2"/>
    <property type="match status" value="1"/>
</dbReference>
<dbReference type="EMBL" id="JAAXPJ010000002">
    <property type="protein sequence ID" value="NKZ10823.1"/>
    <property type="molecule type" value="Genomic_DNA"/>
</dbReference>
<feature type="domain" description="Xylose isomerase-like TIM barrel" evidence="1">
    <location>
        <begin position="40"/>
        <end position="264"/>
    </location>
</feature>
<proteinExistence type="predicted"/>
<comment type="caution">
    <text evidence="2">The sequence shown here is derived from an EMBL/GenBank/DDBJ whole genome shotgun (WGS) entry which is preliminary data.</text>
</comment>
<dbReference type="Gene3D" id="3.20.20.150">
    <property type="entry name" value="Divalent-metal-dependent TIM barrel enzymes"/>
    <property type="match status" value="1"/>
</dbReference>
<dbReference type="PANTHER" id="PTHR12110">
    <property type="entry name" value="HYDROXYPYRUVATE ISOMERASE"/>
    <property type="match status" value="1"/>
</dbReference>
<dbReference type="AlphaFoldDB" id="A0A7X6RV04"/>
<organism evidence="2 3">
    <name type="scientific">Mycolicibacterium septicum DSM 44393</name>
    <dbReference type="NCBI Taxonomy" id="1341646"/>
    <lineage>
        <taxon>Bacteria</taxon>
        <taxon>Bacillati</taxon>
        <taxon>Actinomycetota</taxon>
        <taxon>Actinomycetes</taxon>
        <taxon>Mycobacteriales</taxon>
        <taxon>Mycobacteriaceae</taxon>
        <taxon>Mycolicibacterium</taxon>
    </lineage>
</organism>
<dbReference type="InterPro" id="IPR036237">
    <property type="entry name" value="Xyl_isomerase-like_sf"/>
</dbReference>
<evidence type="ECO:0000313" key="2">
    <source>
        <dbReference type="EMBL" id="NKZ10823.1"/>
    </source>
</evidence>
<dbReference type="PANTHER" id="PTHR12110:SF41">
    <property type="entry name" value="INOSOSE DEHYDRATASE"/>
    <property type="match status" value="1"/>
</dbReference>
<dbReference type="RefSeq" id="WP_162563081.1">
    <property type="nucleotide sequence ID" value="NZ_HG322951.1"/>
</dbReference>
<protein>
    <submittedName>
        <fullName evidence="2">Sugar phosphate isomerase/epimerase</fullName>
    </submittedName>
</protein>
<keyword evidence="2" id="KW-0413">Isomerase</keyword>
<dbReference type="InterPro" id="IPR050312">
    <property type="entry name" value="IolE/XylAMocC-like"/>
</dbReference>
<name>A0A7X6RV04_9MYCO</name>
<evidence type="ECO:0000313" key="3">
    <source>
        <dbReference type="Proteomes" id="UP000518188"/>
    </source>
</evidence>
<dbReference type="GO" id="GO:0016853">
    <property type="term" value="F:isomerase activity"/>
    <property type="evidence" value="ECO:0007669"/>
    <property type="project" value="UniProtKB-KW"/>
</dbReference>
<sequence>MTTTTPALRLDRPFVERVGCSTVSFRHMTLGRALGTITDLGLELVDLGALRGVCEHVNPDADETELSAASNIIRRSGVRPAAVNADPEAFDEQSAAVVLPRVERLAAFCADIGAPVLMLPGGRKGVAGRGDTVFLSQVADGLVAANEVCNAYGVRLAVEAPHYLRTVKTFDLVHALLDRIADPTFITFDTSHVRASGADPVMAFHAEAKRVAHIQLRDAVPGDMRRFIGGGDISFSAFFHQTFAVNYNGSYILESETRNSPYDSKHDEVVASMSALVCAFKAALA</sequence>
<dbReference type="Proteomes" id="UP000518188">
    <property type="component" value="Unassembled WGS sequence"/>
</dbReference>
<reference evidence="2 3" key="1">
    <citation type="submission" date="2020-04" db="EMBL/GenBank/DDBJ databases">
        <title>MicrobeNet Type strains.</title>
        <authorList>
            <person name="Nicholson A.C."/>
        </authorList>
    </citation>
    <scope>NUCLEOTIDE SEQUENCE [LARGE SCALE GENOMIC DNA]</scope>
    <source>
        <strain evidence="2 3">ATCC 700731</strain>
    </source>
</reference>
<gene>
    <name evidence="2" type="ORF">HGA11_07510</name>
</gene>
<accession>A0A7X6RV04</accession>
<dbReference type="SUPFAM" id="SSF51658">
    <property type="entry name" value="Xylose isomerase-like"/>
    <property type="match status" value="1"/>
</dbReference>